<organism evidence="1 2">
    <name type="scientific">Maribellus comscasis</name>
    <dbReference type="NCBI Taxonomy" id="2681766"/>
    <lineage>
        <taxon>Bacteria</taxon>
        <taxon>Pseudomonadati</taxon>
        <taxon>Bacteroidota</taxon>
        <taxon>Bacteroidia</taxon>
        <taxon>Marinilabiliales</taxon>
        <taxon>Prolixibacteraceae</taxon>
        <taxon>Maribellus</taxon>
    </lineage>
</organism>
<evidence type="ECO:0000313" key="2">
    <source>
        <dbReference type="Proteomes" id="UP000428260"/>
    </source>
</evidence>
<dbReference type="EMBL" id="CP046401">
    <property type="protein sequence ID" value="QGY42630.1"/>
    <property type="molecule type" value="Genomic_DNA"/>
</dbReference>
<sequence length="122" mass="13770">MKNELTDNYLSKAFQNDKLDCNPDPAVKSRLDYTFMLKESQNKIRQNSFLGLFAWIFSGKNLTLKAAFISLLVLFSIFNFQQKPGNFESPVVDSASVLTIPFNIDSVTNKPFKSDTCSFPGI</sequence>
<dbReference type="Proteomes" id="UP000428260">
    <property type="component" value="Chromosome"/>
</dbReference>
<keyword evidence="2" id="KW-1185">Reference proteome</keyword>
<proteinExistence type="predicted"/>
<gene>
    <name evidence="1" type="ORF">GM418_02860</name>
</gene>
<dbReference type="AlphaFoldDB" id="A0A6I6JNS6"/>
<protein>
    <submittedName>
        <fullName evidence="1">Uncharacterized protein</fullName>
    </submittedName>
</protein>
<dbReference type="RefSeq" id="WP_158862958.1">
    <property type="nucleotide sequence ID" value="NZ_CP046401.1"/>
</dbReference>
<accession>A0A6I6JNS6</accession>
<dbReference type="KEGG" id="mcos:GM418_02860"/>
<name>A0A6I6JNS6_9BACT</name>
<reference evidence="1 2" key="1">
    <citation type="submission" date="2019-11" db="EMBL/GenBank/DDBJ databases">
        <authorList>
            <person name="Zheng R.K."/>
            <person name="Sun C.M."/>
        </authorList>
    </citation>
    <scope>NUCLEOTIDE SEQUENCE [LARGE SCALE GENOMIC DNA]</scope>
    <source>
        <strain evidence="1 2">WC007</strain>
    </source>
</reference>
<evidence type="ECO:0000313" key="1">
    <source>
        <dbReference type="EMBL" id="QGY42630.1"/>
    </source>
</evidence>